<dbReference type="EMBL" id="OY726395">
    <property type="protein sequence ID" value="CAJ1586636.1"/>
    <property type="molecule type" value="Genomic_DNA"/>
</dbReference>
<dbReference type="Proteomes" id="UP001190466">
    <property type="component" value="Chromosome"/>
</dbReference>
<proteinExistence type="predicted"/>
<dbReference type="Gene3D" id="3.30.750.24">
    <property type="entry name" value="STAS domain"/>
    <property type="match status" value="1"/>
</dbReference>
<keyword evidence="3" id="KW-1185">Reference proteome</keyword>
<sequence>MDDSIAAVHAHGEIDAANADRFCDYVLGLAPDCQHLMVDLSELTFLGTEGFSALRRIRSELVDTSWVVVSSPAVARILRVCDRAGEFTVAGSVEAALALLRDEPGRHLVSC</sequence>
<gene>
    <name evidence="2" type="ORF">MU0050_004379</name>
</gene>
<feature type="domain" description="STAS" evidence="1">
    <location>
        <begin position="1"/>
        <end position="100"/>
    </location>
</feature>
<dbReference type="SUPFAM" id="SSF52091">
    <property type="entry name" value="SpoIIaa-like"/>
    <property type="match status" value="1"/>
</dbReference>
<protein>
    <submittedName>
        <fullName evidence="2">STAS domain-containing protein</fullName>
    </submittedName>
</protein>
<organism evidence="2 3">
    <name type="scientific">[Mycobacterium] wendilense</name>
    <dbReference type="NCBI Taxonomy" id="3064284"/>
    <lineage>
        <taxon>Bacteria</taxon>
        <taxon>Bacillati</taxon>
        <taxon>Actinomycetota</taxon>
        <taxon>Actinomycetes</taxon>
        <taxon>Mycobacteriales</taxon>
        <taxon>Mycobacteriaceae</taxon>
        <taxon>Mycolicibacter</taxon>
    </lineage>
</organism>
<evidence type="ECO:0000259" key="1">
    <source>
        <dbReference type="PROSITE" id="PS50801"/>
    </source>
</evidence>
<dbReference type="PROSITE" id="PS50801">
    <property type="entry name" value="STAS"/>
    <property type="match status" value="1"/>
</dbReference>
<accession>A0ABN9P6G3</accession>
<dbReference type="RefSeq" id="WP_316512572.1">
    <property type="nucleotide sequence ID" value="NZ_OY726395.1"/>
</dbReference>
<dbReference type="Pfam" id="PF01740">
    <property type="entry name" value="STAS"/>
    <property type="match status" value="1"/>
</dbReference>
<evidence type="ECO:0000313" key="2">
    <source>
        <dbReference type="EMBL" id="CAJ1586636.1"/>
    </source>
</evidence>
<reference evidence="2 3" key="1">
    <citation type="submission" date="2023-08" db="EMBL/GenBank/DDBJ databases">
        <authorList>
            <person name="Folkvardsen B D."/>
            <person name="Norman A."/>
        </authorList>
    </citation>
    <scope>NUCLEOTIDE SEQUENCE [LARGE SCALE GENOMIC DNA]</scope>
    <source>
        <strain evidence="2 3">Mu0050</strain>
    </source>
</reference>
<name>A0ABN9P6G3_9MYCO</name>
<dbReference type="CDD" id="cd07043">
    <property type="entry name" value="STAS_anti-anti-sigma_factors"/>
    <property type="match status" value="1"/>
</dbReference>
<evidence type="ECO:0000313" key="3">
    <source>
        <dbReference type="Proteomes" id="UP001190466"/>
    </source>
</evidence>
<dbReference type="InterPro" id="IPR002645">
    <property type="entry name" value="STAS_dom"/>
</dbReference>
<dbReference type="InterPro" id="IPR036513">
    <property type="entry name" value="STAS_dom_sf"/>
</dbReference>